<keyword evidence="2" id="KW-1185">Reference proteome</keyword>
<gene>
    <name evidence="1" type="ORF">A0H81_02570</name>
</gene>
<dbReference type="EMBL" id="LUGG01000002">
    <property type="protein sequence ID" value="OBZ77519.1"/>
    <property type="molecule type" value="Genomic_DNA"/>
</dbReference>
<protein>
    <submittedName>
        <fullName evidence="1">Uncharacterized protein</fullName>
    </submittedName>
</protein>
<sequence>MMTAMLELPGVKKADLQLTMSVCPYSRVRQLTVSGTSRPALPGMGTPCLSANLGSLRGHYRSSRD</sequence>
<dbReference type="OrthoDB" id="1431247at2759"/>
<comment type="caution">
    <text evidence="1">The sequence shown here is derived from an EMBL/GenBank/DDBJ whole genome shotgun (WGS) entry which is preliminary data.</text>
</comment>
<dbReference type="STRING" id="5627.A0A1C7MM42"/>
<name>A0A1C7MM42_GRIFR</name>
<evidence type="ECO:0000313" key="1">
    <source>
        <dbReference type="EMBL" id="OBZ77519.1"/>
    </source>
</evidence>
<organism evidence="1 2">
    <name type="scientific">Grifola frondosa</name>
    <name type="common">Maitake</name>
    <name type="synonym">Polyporus frondosus</name>
    <dbReference type="NCBI Taxonomy" id="5627"/>
    <lineage>
        <taxon>Eukaryota</taxon>
        <taxon>Fungi</taxon>
        <taxon>Dikarya</taxon>
        <taxon>Basidiomycota</taxon>
        <taxon>Agaricomycotina</taxon>
        <taxon>Agaricomycetes</taxon>
        <taxon>Polyporales</taxon>
        <taxon>Grifolaceae</taxon>
        <taxon>Grifola</taxon>
    </lineage>
</organism>
<evidence type="ECO:0000313" key="2">
    <source>
        <dbReference type="Proteomes" id="UP000092993"/>
    </source>
</evidence>
<dbReference type="Proteomes" id="UP000092993">
    <property type="component" value="Unassembled WGS sequence"/>
</dbReference>
<accession>A0A1C7MM42</accession>
<dbReference type="AlphaFoldDB" id="A0A1C7MM42"/>
<reference evidence="1 2" key="1">
    <citation type="submission" date="2016-03" db="EMBL/GenBank/DDBJ databases">
        <title>Whole genome sequencing of Grifola frondosa 9006-11.</title>
        <authorList>
            <person name="Min B."/>
            <person name="Park H."/>
            <person name="Kim J.-G."/>
            <person name="Cho H."/>
            <person name="Oh Y.-L."/>
            <person name="Kong W.-S."/>
            <person name="Choi I.-G."/>
        </authorList>
    </citation>
    <scope>NUCLEOTIDE SEQUENCE [LARGE SCALE GENOMIC DNA]</scope>
    <source>
        <strain evidence="1 2">9006-11</strain>
    </source>
</reference>
<proteinExistence type="predicted"/>